<evidence type="ECO:0000256" key="7">
    <source>
        <dbReference type="SAM" id="Phobius"/>
    </source>
</evidence>
<dbReference type="Proteomes" id="UP001500804">
    <property type="component" value="Unassembled WGS sequence"/>
</dbReference>
<reference evidence="9" key="1">
    <citation type="journal article" date="2019" name="Int. J. Syst. Evol. Microbiol.">
        <title>The Global Catalogue of Microorganisms (GCM) 10K type strain sequencing project: providing services to taxonomists for standard genome sequencing and annotation.</title>
        <authorList>
            <consortium name="The Broad Institute Genomics Platform"/>
            <consortium name="The Broad Institute Genome Sequencing Center for Infectious Disease"/>
            <person name="Wu L."/>
            <person name="Ma J."/>
        </authorList>
    </citation>
    <scope>NUCLEOTIDE SEQUENCE [LARGE SCALE GENOMIC DNA]</scope>
    <source>
        <strain evidence="9">JCM 18302</strain>
    </source>
</reference>
<dbReference type="PANTHER" id="PTHR21716:SF64">
    <property type="entry name" value="AI-2 TRANSPORT PROTEIN TQSA"/>
    <property type="match status" value="1"/>
</dbReference>
<accession>A0ABP9NT84</accession>
<feature type="region of interest" description="Disordered" evidence="6">
    <location>
        <begin position="325"/>
        <end position="386"/>
    </location>
</feature>
<dbReference type="Pfam" id="PF01594">
    <property type="entry name" value="AI-2E_transport"/>
    <property type="match status" value="1"/>
</dbReference>
<evidence type="ECO:0000313" key="8">
    <source>
        <dbReference type="EMBL" id="GAA5133530.1"/>
    </source>
</evidence>
<dbReference type="InterPro" id="IPR002549">
    <property type="entry name" value="AI-2E-like"/>
</dbReference>
<evidence type="ECO:0000256" key="4">
    <source>
        <dbReference type="ARBA" id="ARBA00022989"/>
    </source>
</evidence>
<feature type="transmembrane region" description="Helical" evidence="7">
    <location>
        <begin position="212"/>
        <end position="241"/>
    </location>
</feature>
<keyword evidence="3 7" id="KW-0812">Transmembrane</keyword>
<dbReference type="EMBL" id="BAABJO010000027">
    <property type="protein sequence ID" value="GAA5133530.1"/>
    <property type="molecule type" value="Genomic_DNA"/>
</dbReference>
<comment type="caution">
    <text evidence="8">The sequence shown here is derived from an EMBL/GenBank/DDBJ whole genome shotgun (WGS) entry which is preliminary data.</text>
</comment>
<protein>
    <submittedName>
        <fullName evidence="8">AI-2E family transporter</fullName>
    </submittedName>
</protein>
<sequence>MLALSGVLVSVLALREFASIVAPVLLALILVIGVHPLTGILHRRGVPRWLAVTTTLITLVAAILGLGSAMALSVAELAALLPTYQDSFTALVDDLRAWLASLGVGHDQILAAVGAVDFAHVAALVGDLLLGVAGVFSNLLFLIFVIVFMGVDAGGFSSRLARVRPQRPEIVGVLDDFVRGTRSYLLLTTVFGLIVATFDAAFLWSIGVPLPALWGLLAFLTGYIPNVGYFIGLIPPALLALLEGGPGLMLAVIVAYAVINFVIQSVIQPKVMSDTVNLSLSLTFLSLVFWSFVIGPIGAVLAIPLTLLTKALLLDVDPNTRWMSSLVEGSRPAPSEDEDGEADEDGADTSDREHPASTESTESTCRVEPATGGQAAVPARTDAGPD</sequence>
<feature type="transmembrane region" description="Helical" evidence="7">
    <location>
        <begin position="248"/>
        <end position="267"/>
    </location>
</feature>
<evidence type="ECO:0000256" key="2">
    <source>
        <dbReference type="ARBA" id="ARBA00009773"/>
    </source>
</evidence>
<proteinExistence type="inferred from homology"/>
<evidence type="ECO:0000256" key="3">
    <source>
        <dbReference type="ARBA" id="ARBA00022692"/>
    </source>
</evidence>
<feature type="compositionally biased region" description="Acidic residues" evidence="6">
    <location>
        <begin position="335"/>
        <end position="348"/>
    </location>
</feature>
<keyword evidence="9" id="KW-1185">Reference proteome</keyword>
<name>A0ABP9NT84_9PSEU</name>
<feature type="transmembrane region" description="Helical" evidence="7">
    <location>
        <begin position="23"/>
        <end position="42"/>
    </location>
</feature>
<feature type="transmembrane region" description="Helical" evidence="7">
    <location>
        <begin position="184"/>
        <end position="206"/>
    </location>
</feature>
<evidence type="ECO:0000313" key="9">
    <source>
        <dbReference type="Proteomes" id="UP001500804"/>
    </source>
</evidence>
<feature type="transmembrane region" description="Helical" evidence="7">
    <location>
        <begin position="287"/>
        <end position="313"/>
    </location>
</feature>
<feature type="transmembrane region" description="Helical" evidence="7">
    <location>
        <begin position="128"/>
        <end position="151"/>
    </location>
</feature>
<feature type="transmembrane region" description="Helical" evidence="7">
    <location>
        <begin position="49"/>
        <end position="72"/>
    </location>
</feature>
<dbReference type="PANTHER" id="PTHR21716">
    <property type="entry name" value="TRANSMEMBRANE PROTEIN"/>
    <property type="match status" value="1"/>
</dbReference>
<gene>
    <name evidence="8" type="ORF">GCM10023320_59840</name>
</gene>
<evidence type="ECO:0000256" key="5">
    <source>
        <dbReference type="ARBA" id="ARBA00023136"/>
    </source>
</evidence>
<keyword evidence="5 7" id="KW-0472">Membrane</keyword>
<evidence type="ECO:0000256" key="1">
    <source>
        <dbReference type="ARBA" id="ARBA00004141"/>
    </source>
</evidence>
<evidence type="ECO:0000256" key="6">
    <source>
        <dbReference type="SAM" id="MobiDB-lite"/>
    </source>
</evidence>
<organism evidence="8 9">
    <name type="scientific">Pseudonocardia adelaidensis</name>
    <dbReference type="NCBI Taxonomy" id="648754"/>
    <lineage>
        <taxon>Bacteria</taxon>
        <taxon>Bacillati</taxon>
        <taxon>Actinomycetota</taxon>
        <taxon>Actinomycetes</taxon>
        <taxon>Pseudonocardiales</taxon>
        <taxon>Pseudonocardiaceae</taxon>
        <taxon>Pseudonocardia</taxon>
    </lineage>
</organism>
<comment type="similarity">
    <text evidence="2">Belongs to the autoinducer-2 exporter (AI-2E) (TC 2.A.86) family.</text>
</comment>
<keyword evidence="4 7" id="KW-1133">Transmembrane helix</keyword>
<comment type="subcellular location">
    <subcellularLocation>
        <location evidence="1">Membrane</location>
        <topology evidence="1">Multi-pass membrane protein</topology>
    </subcellularLocation>
</comment>